<dbReference type="GO" id="GO:0046872">
    <property type="term" value="F:metal ion binding"/>
    <property type="evidence" value="ECO:0007669"/>
    <property type="project" value="UniProtKB-KW"/>
</dbReference>
<organism evidence="22">
    <name type="scientific">Zea mays</name>
    <name type="common">Maize</name>
    <dbReference type="NCBI Taxonomy" id="4577"/>
    <lineage>
        <taxon>Eukaryota</taxon>
        <taxon>Viridiplantae</taxon>
        <taxon>Streptophyta</taxon>
        <taxon>Embryophyta</taxon>
        <taxon>Tracheophyta</taxon>
        <taxon>Spermatophyta</taxon>
        <taxon>Magnoliopsida</taxon>
        <taxon>Liliopsida</taxon>
        <taxon>Poales</taxon>
        <taxon>Poaceae</taxon>
        <taxon>PACMAD clade</taxon>
        <taxon>Panicoideae</taxon>
        <taxon>Andropogonodae</taxon>
        <taxon>Andropogoneae</taxon>
        <taxon>Tripsacinae</taxon>
        <taxon>Zea</taxon>
    </lineage>
</organism>
<dbReference type="FunFam" id="3.40.30.10:FF:000020">
    <property type="entry name" value="Peroxiredoxin"/>
    <property type="match status" value="1"/>
</dbReference>
<comment type="cofactor">
    <cofactor evidence="3">
        <name>a metal cation</name>
        <dbReference type="ChEBI" id="CHEBI:25213"/>
    </cofactor>
</comment>
<evidence type="ECO:0000256" key="3">
    <source>
        <dbReference type="ARBA" id="ARBA00001920"/>
    </source>
</evidence>
<dbReference type="GO" id="GO:0030976">
    <property type="term" value="F:thiamine pyrophosphate binding"/>
    <property type="evidence" value="ECO:0007669"/>
    <property type="project" value="InterPro"/>
</dbReference>
<keyword evidence="22" id="KW-0670">Pyruvate</keyword>
<evidence type="ECO:0000313" key="22">
    <source>
        <dbReference type="EMBL" id="ONM52420.1"/>
    </source>
</evidence>
<keyword evidence="16" id="KW-0786">Thiamine pyrophosphate</keyword>
<dbReference type="ExpressionAtlas" id="A0A1D6HW14">
    <property type="expression patterns" value="baseline and differential"/>
</dbReference>
<evidence type="ECO:0000256" key="15">
    <source>
        <dbReference type="ARBA" id="ARBA00023002"/>
    </source>
</evidence>
<dbReference type="SUPFAM" id="SSF52518">
    <property type="entry name" value="Thiamin diphosphate-binding fold (THDP-binding)"/>
    <property type="match status" value="1"/>
</dbReference>
<keyword evidence="13" id="KW-0460">Magnesium</keyword>
<dbReference type="Gene3D" id="3.40.30.10">
    <property type="entry name" value="Glutaredoxin"/>
    <property type="match status" value="1"/>
</dbReference>
<dbReference type="InParanoid" id="A0A1D6HW14"/>
<dbReference type="Gene3D" id="3.40.50.970">
    <property type="match status" value="1"/>
</dbReference>
<evidence type="ECO:0000256" key="19">
    <source>
        <dbReference type="ARBA" id="ARBA00031688"/>
    </source>
</evidence>
<dbReference type="SMR" id="A0A1D6HW14"/>
<keyword evidence="14" id="KW-0049">Antioxidant</keyword>
<dbReference type="PROSITE" id="PS51352">
    <property type="entry name" value="THIOREDOXIN_2"/>
    <property type="match status" value="1"/>
</dbReference>
<keyword evidence="11" id="KW-0479">Metal-binding</keyword>
<evidence type="ECO:0000256" key="16">
    <source>
        <dbReference type="ARBA" id="ARBA00023052"/>
    </source>
</evidence>
<dbReference type="InterPro" id="IPR011766">
    <property type="entry name" value="TPP_enzyme_TPP-bd"/>
</dbReference>
<dbReference type="STRING" id="4577.A0A1D6HW14"/>
<evidence type="ECO:0000256" key="11">
    <source>
        <dbReference type="ARBA" id="ARBA00022723"/>
    </source>
</evidence>
<evidence type="ECO:0000256" key="13">
    <source>
        <dbReference type="ARBA" id="ARBA00022842"/>
    </source>
</evidence>
<dbReference type="Pfam" id="PF08534">
    <property type="entry name" value="Redoxin"/>
    <property type="match status" value="1"/>
</dbReference>
<evidence type="ECO:0000256" key="21">
    <source>
        <dbReference type="SAM" id="MobiDB-lite"/>
    </source>
</evidence>
<dbReference type="GO" id="GO:0008379">
    <property type="term" value="F:thioredoxin peroxidase activity"/>
    <property type="evidence" value="ECO:0007669"/>
    <property type="project" value="InterPro"/>
</dbReference>
<dbReference type="InterPro" id="IPR029035">
    <property type="entry name" value="DHS-like_NAD/FAD-binding_dom"/>
</dbReference>
<dbReference type="CDD" id="cd02005">
    <property type="entry name" value="TPP_PDC_IPDC"/>
    <property type="match status" value="1"/>
</dbReference>
<dbReference type="EC" id="1.11.1.25" evidence="8"/>
<evidence type="ECO:0000256" key="18">
    <source>
        <dbReference type="ARBA" id="ARBA00023284"/>
    </source>
</evidence>
<evidence type="ECO:0000256" key="14">
    <source>
        <dbReference type="ARBA" id="ARBA00022862"/>
    </source>
</evidence>
<dbReference type="PANTHER" id="PTHR43452:SF5">
    <property type="entry name" value="PYRUVATE DECARBOXYLASE 3"/>
    <property type="match status" value="1"/>
</dbReference>
<keyword evidence="15" id="KW-0560">Oxidoreductase</keyword>
<dbReference type="GO" id="GO:0034599">
    <property type="term" value="P:cellular response to oxidative stress"/>
    <property type="evidence" value="ECO:0007669"/>
    <property type="project" value="InterPro"/>
</dbReference>
<gene>
    <name evidence="22" type="ORF">ZEAMMB73_Zm00001d019176</name>
</gene>
<dbReference type="Pfam" id="PF02775">
    <property type="entry name" value="TPP_enzyme_C"/>
    <property type="match status" value="1"/>
</dbReference>
<keyword evidence="12" id="KW-0210">Decarboxylase</keyword>
<proteinExistence type="inferred from homology"/>
<protein>
    <recommendedName>
        <fullName evidence="19">Glutaredoxin-dependent peroxiredoxin</fullName>
        <ecNumber evidence="8">1.11.1.25</ecNumber>
        <ecNumber evidence="9">4.1.1.1</ecNumber>
    </recommendedName>
</protein>
<dbReference type="InterPro" id="IPR012110">
    <property type="entry name" value="PDC/IPDC-like"/>
</dbReference>
<dbReference type="InterPro" id="IPR036249">
    <property type="entry name" value="Thioredoxin-like_sf"/>
</dbReference>
<evidence type="ECO:0000256" key="10">
    <source>
        <dbReference type="ARBA" id="ARBA00022559"/>
    </source>
</evidence>
<dbReference type="CDD" id="cd03013">
    <property type="entry name" value="PRX5_like"/>
    <property type="match status" value="1"/>
</dbReference>
<evidence type="ECO:0000256" key="6">
    <source>
        <dbReference type="ARBA" id="ARBA00010505"/>
    </source>
</evidence>
<comment type="catalytic activity">
    <reaction evidence="1">
        <text>a 2-oxocarboxylate + H(+) = an aldehyde + CO2</text>
        <dbReference type="Rhea" id="RHEA:11628"/>
        <dbReference type="ChEBI" id="CHEBI:15378"/>
        <dbReference type="ChEBI" id="CHEBI:16526"/>
        <dbReference type="ChEBI" id="CHEBI:17478"/>
        <dbReference type="ChEBI" id="CHEBI:35179"/>
        <dbReference type="EC" id="4.1.1.1"/>
    </reaction>
</comment>
<keyword evidence="10" id="KW-0575">Peroxidase</keyword>
<comment type="cofactor">
    <cofactor evidence="4">
        <name>thiamine diphosphate</name>
        <dbReference type="ChEBI" id="CHEBI:58937"/>
    </cofactor>
</comment>
<comment type="subunit">
    <text evidence="7">Homotetramer.</text>
</comment>
<comment type="similarity">
    <text evidence="6">Belongs to the peroxiredoxin family. Prx5 subfamily.</text>
</comment>
<evidence type="ECO:0000256" key="9">
    <source>
        <dbReference type="ARBA" id="ARBA00013202"/>
    </source>
</evidence>
<dbReference type="InterPro" id="IPR029061">
    <property type="entry name" value="THDP-binding"/>
</dbReference>
<accession>A0A1D6HW14</accession>
<dbReference type="FunFam" id="3.40.50.970:FF:000024">
    <property type="entry name" value="Pyruvate decarboxylase isozyme"/>
    <property type="match status" value="1"/>
</dbReference>
<feature type="active site" description="Cysteine sulfenic acid (-SOH) intermediate" evidence="20">
    <location>
        <position position="119"/>
    </location>
</feature>
<evidence type="ECO:0000256" key="17">
    <source>
        <dbReference type="ARBA" id="ARBA00023239"/>
    </source>
</evidence>
<dbReference type="GO" id="GO:0004737">
    <property type="term" value="F:pyruvate decarboxylase activity"/>
    <property type="evidence" value="ECO:0007669"/>
    <property type="project" value="UniProtKB-EC"/>
</dbReference>
<dbReference type="PaxDb" id="4577-AC235546.1_FGP002"/>
<dbReference type="InterPro" id="IPR013766">
    <property type="entry name" value="Thioredoxin_domain"/>
</dbReference>
<dbReference type="EMBL" id="CM007650">
    <property type="protein sequence ID" value="ONM52420.1"/>
    <property type="molecule type" value="Genomic_DNA"/>
</dbReference>
<keyword evidence="17" id="KW-0456">Lyase</keyword>
<dbReference type="SUPFAM" id="SSF52467">
    <property type="entry name" value="DHS-like NAD/FAD-binding domain"/>
    <property type="match status" value="1"/>
</dbReference>
<dbReference type="SUPFAM" id="SSF52833">
    <property type="entry name" value="Thioredoxin-like"/>
    <property type="match status" value="1"/>
</dbReference>
<evidence type="ECO:0000256" key="20">
    <source>
        <dbReference type="PIRSR" id="PIRSR637944-1"/>
    </source>
</evidence>
<evidence type="ECO:0000256" key="2">
    <source>
        <dbReference type="ARBA" id="ARBA00001711"/>
    </source>
</evidence>
<dbReference type="AlphaFoldDB" id="A0A1D6HW14"/>
<dbReference type="eggNOG" id="KOG0541">
    <property type="taxonomic scope" value="Eukaryota"/>
</dbReference>
<dbReference type="Gene3D" id="3.40.50.1220">
    <property type="entry name" value="TPP-binding domain"/>
    <property type="match status" value="1"/>
</dbReference>
<evidence type="ECO:0000256" key="7">
    <source>
        <dbReference type="ARBA" id="ARBA00011881"/>
    </source>
</evidence>
<dbReference type="InterPro" id="IPR037944">
    <property type="entry name" value="PRX5-like"/>
</dbReference>
<feature type="region of interest" description="Disordered" evidence="21">
    <location>
        <begin position="37"/>
        <end position="71"/>
    </location>
</feature>
<evidence type="ECO:0000256" key="8">
    <source>
        <dbReference type="ARBA" id="ARBA00013016"/>
    </source>
</evidence>
<keyword evidence="18" id="KW-0676">Redox-active center</keyword>
<reference evidence="22" key="1">
    <citation type="submission" date="2015-12" db="EMBL/GenBank/DDBJ databases">
        <title>Update maize B73 reference genome by single molecule sequencing technologies.</title>
        <authorList>
            <consortium name="Maize Genome Sequencing Project"/>
            <person name="Ware D."/>
        </authorList>
    </citation>
    <scope>NUCLEOTIDE SEQUENCE [LARGE SCALE GENOMIC DNA]</scope>
    <source>
        <tissue evidence="22">Seedling</tissue>
    </source>
</reference>
<dbReference type="PANTHER" id="PTHR43452">
    <property type="entry name" value="PYRUVATE DECARBOXYLASE"/>
    <property type="match status" value="1"/>
</dbReference>
<dbReference type="EC" id="4.1.1.1" evidence="9"/>
<sequence length="519" mass="55907">MQNCNGHHNHGGSVPHYPVPRRRQAVCPLVPVPLILLSPPDHRRPPPSIPHRRGVEDSEEAGGVHVPSGGELRTVTLPDAMLSYFDPADGELRTVTVAELTAGKKVILFAVPGAFTPTCSQKHLPGFMEKAGELKAKGVDTVACVSVNDAFVMKAWKELLGLADGSGVLLLSDGNLELTRALGVEMDLSDKPIGLGVRSRRYALLAEDGVVKVLNLEEDDAFTTSSAEEMLRLACSDAVAAERAITCGFCGLHAVAVAQVGDAKRLACSDPVAGTRFLGTYWGTVSTAFCAEIVESADAYLLAGPIFNDYSSVGYSILLRKDKAVVVQPDRVTVGNGPTFGCAMMRDFLSVLAKRVRPNTTAYDNYRRIFVPGGQPPECEAGEPLRVNVLFKHIQRMLSGGSSVIAETGDSWFNYQKLRLPDGCGYEFQMQYGSMGWSVGALLGYAQGAPDKRVIACIGDGSFQVTAQDVSTMLRCEQRSIIFLINNGGYTIEVEIHDGPYNVIKNWDYTGLVDAIHNG</sequence>
<evidence type="ECO:0000256" key="4">
    <source>
        <dbReference type="ARBA" id="ARBA00001964"/>
    </source>
</evidence>
<evidence type="ECO:0000256" key="1">
    <source>
        <dbReference type="ARBA" id="ARBA00001041"/>
    </source>
</evidence>
<name>A0A1D6HW14_MAIZE</name>
<evidence type="ECO:0000256" key="5">
    <source>
        <dbReference type="ARBA" id="ARBA00007812"/>
    </source>
</evidence>
<dbReference type="InterPro" id="IPR013740">
    <property type="entry name" value="Redoxin"/>
</dbReference>
<evidence type="ECO:0000256" key="12">
    <source>
        <dbReference type="ARBA" id="ARBA00022793"/>
    </source>
</evidence>
<comment type="catalytic activity">
    <reaction evidence="2">
        <text>[glutaredoxin]-dithiol + a hydroperoxide = [glutaredoxin]-disulfide + an alcohol + H2O</text>
        <dbReference type="Rhea" id="RHEA:62624"/>
        <dbReference type="Rhea" id="RHEA-COMP:10729"/>
        <dbReference type="Rhea" id="RHEA-COMP:10730"/>
        <dbReference type="ChEBI" id="CHEBI:15377"/>
        <dbReference type="ChEBI" id="CHEBI:29950"/>
        <dbReference type="ChEBI" id="CHEBI:30879"/>
        <dbReference type="ChEBI" id="CHEBI:35924"/>
        <dbReference type="ChEBI" id="CHEBI:50058"/>
        <dbReference type="EC" id="1.11.1.25"/>
    </reaction>
</comment>
<comment type="similarity">
    <text evidence="5">Belongs to the TPP enzyme family.</text>
</comment>
<dbReference type="InterPro" id="IPR047214">
    <property type="entry name" value="TPP_PDC_IPDC"/>
</dbReference>